<dbReference type="Proteomes" id="UP001454036">
    <property type="component" value="Unassembled WGS sequence"/>
</dbReference>
<keyword evidence="2" id="KW-1185">Reference proteome</keyword>
<gene>
    <name evidence="1" type="ORF">LIER_22139</name>
</gene>
<proteinExistence type="predicted"/>
<accession>A0AAV3QV28</accession>
<sequence>MSSNQVDISSDHSGSPNYASLVFANIRSSSSQGISSAGKIVPATQASPANKNKKRVLVRGVNLPSSNVAAPGSQVTCSPITDKQGEDLTIIKKSLPGILTSLSHAKGWNIFMDGKPGKVVESRWHSLWCFLKGGICAWIPKVWVPLKKVDRPRSTPTDDTFAALEKLRRIFRHKMYWKIFCE</sequence>
<evidence type="ECO:0000313" key="2">
    <source>
        <dbReference type="Proteomes" id="UP001454036"/>
    </source>
</evidence>
<name>A0AAV3QV28_LITER</name>
<dbReference type="AlphaFoldDB" id="A0AAV3QV28"/>
<dbReference type="EMBL" id="BAABME010005981">
    <property type="protein sequence ID" value="GAA0167141.1"/>
    <property type="molecule type" value="Genomic_DNA"/>
</dbReference>
<organism evidence="1 2">
    <name type="scientific">Lithospermum erythrorhizon</name>
    <name type="common">Purple gromwell</name>
    <name type="synonym">Lithospermum officinale var. erythrorhizon</name>
    <dbReference type="NCBI Taxonomy" id="34254"/>
    <lineage>
        <taxon>Eukaryota</taxon>
        <taxon>Viridiplantae</taxon>
        <taxon>Streptophyta</taxon>
        <taxon>Embryophyta</taxon>
        <taxon>Tracheophyta</taxon>
        <taxon>Spermatophyta</taxon>
        <taxon>Magnoliopsida</taxon>
        <taxon>eudicotyledons</taxon>
        <taxon>Gunneridae</taxon>
        <taxon>Pentapetalae</taxon>
        <taxon>asterids</taxon>
        <taxon>lamiids</taxon>
        <taxon>Boraginales</taxon>
        <taxon>Boraginaceae</taxon>
        <taxon>Boraginoideae</taxon>
        <taxon>Lithospermeae</taxon>
        <taxon>Lithospermum</taxon>
    </lineage>
</organism>
<evidence type="ECO:0000313" key="1">
    <source>
        <dbReference type="EMBL" id="GAA0167141.1"/>
    </source>
</evidence>
<comment type="caution">
    <text evidence="1">The sequence shown here is derived from an EMBL/GenBank/DDBJ whole genome shotgun (WGS) entry which is preliminary data.</text>
</comment>
<reference evidence="1 2" key="1">
    <citation type="submission" date="2024-01" db="EMBL/GenBank/DDBJ databases">
        <title>The complete chloroplast genome sequence of Lithospermum erythrorhizon: insights into the phylogenetic relationship among Boraginaceae species and the maternal lineages of purple gromwells.</title>
        <authorList>
            <person name="Okada T."/>
            <person name="Watanabe K."/>
        </authorList>
    </citation>
    <scope>NUCLEOTIDE SEQUENCE [LARGE SCALE GENOMIC DNA]</scope>
</reference>
<protein>
    <submittedName>
        <fullName evidence="1">Uncharacterized protein</fullName>
    </submittedName>
</protein>